<dbReference type="RefSeq" id="WP_354220561.1">
    <property type="nucleotide sequence ID" value="NZ_JBEPMX010000009.1"/>
</dbReference>
<comment type="caution">
    <text evidence="3">The sequence shown here is derived from an EMBL/GenBank/DDBJ whole genome shotgun (WGS) entry which is preliminary data.</text>
</comment>
<evidence type="ECO:0000313" key="4">
    <source>
        <dbReference type="Proteomes" id="UP001549167"/>
    </source>
</evidence>
<accession>A0ABV2KW48</accession>
<gene>
    <name evidence="3" type="ORF">ABID56_001921</name>
</gene>
<feature type="region of interest" description="Disordered" evidence="2">
    <location>
        <begin position="107"/>
        <end position="131"/>
    </location>
</feature>
<keyword evidence="4" id="KW-1185">Reference proteome</keyword>
<dbReference type="Pfam" id="PF04519">
    <property type="entry name" value="Bactofilin"/>
    <property type="match status" value="1"/>
</dbReference>
<dbReference type="PANTHER" id="PTHR35024:SF4">
    <property type="entry name" value="POLYMER-FORMING CYTOSKELETAL PROTEIN"/>
    <property type="match status" value="1"/>
</dbReference>
<evidence type="ECO:0000256" key="2">
    <source>
        <dbReference type="SAM" id="MobiDB-lite"/>
    </source>
</evidence>
<name>A0ABV2KW48_9BACI</name>
<organism evidence="3 4">
    <name type="scientific">Alkalibacillus flavidus</name>
    <dbReference type="NCBI Taxonomy" id="546021"/>
    <lineage>
        <taxon>Bacteria</taxon>
        <taxon>Bacillati</taxon>
        <taxon>Bacillota</taxon>
        <taxon>Bacilli</taxon>
        <taxon>Bacillales</taxon>
        <taxon>Bacillaceae</taxon>
        <taxon>Alkalibacillus</taxon>
    </lineage>
</organism>
<evidence type="ECO:0000256" key="1">
    <source>
        <dbReference type="ARBA" id="ARBA00044755"/>
    </source>
</evidence>
<protein>
    <submittedName>
        <fullName evidence="3">Cytoskeletal protein CcmA (Bactofilin family)</fullName>
    </submittedName>
</protein>
<dbReference type="Proteomes" id="UP001549167">
    <property type="component" value="Unassembled WGS sequence"/>
</dbReference>
<proteinExistence type="inferred from homology"/>
<dbReference type="InterPro" id="IPR007607">
    <property type="entry name" value="BacA/B"/>
</dbReference>
<sequence length="131" mass="13829">MFSKQDKQVSQVDTVIGAGTSVEGQIKSQASVRIDGSLKGDIYCEGDLEVGASGHLEADVHGRDVTVSGHIHGNVHASGTLTIQSTGVVDGDITMGVFVIEEGGRFTGHSHMRDHQSSNQSQNQDETEHAS</sequence>
<comment type="similarity">
    <text evidence="1">Belongs to the bactofilin family.</text>
</comment>
<dbReference type="EMBL" id="JBEPMX010000009">
    <property type="protein sequence ID" value="MET3683811.1"/>
    <property type="molecule type" value="Genomic_DNA"/>
</dbReference>
<reference evidence="3 4" key="1">
    <citation type="submission" date="2024-06" db="EMBL/GenBank/DDBJ databases">
        <title>Genomic Encyclopedia of Type Strains, Phase IV (KMG-IV): sequencing the most valuable type-strain genomes for metagenomic binning, comparative biology and taxonomic classification.</title>
        <authorList>
            <person name="Goeker M."/>
        </authorList>
    </citation>
    <scope>NUCLEOTIDE SEQUENCE [LARGE SCALE GENOMIC DNA]</scope>
    <source>
        <strain evidence="3 4">DSM 23520</strain>
    </source>
</reference>
<evidence type="ECO:0000313" key="3">
    <source>
        <dbReference type="EMBL" id="MET3683811.1"/>
    </source>
</evidence>
<dbReference type="PANTHER" id="PTHR35024">
    <property type="entry name" value="HYPOTHETICAL CYTOSOLIC PROTEIN"/>
    <property type="match status" value="1"/>
</dbReference>